<evidence type="ECO:0000313" key="2">
    <source>
        <dbReference type="Proteomes" id="UP000001208"/>
    </source>
</evidence>
<name>B3QYQ0_CHLT3</name>
<dbReference type="Proteomes" id="UP000001208">
    <property type="component" value="Chromosome"/>
</dbReference>
<sequence>MLGEEYTAYGIGSSALITFDYNGEVPDDLEEYTQAETITLSDEAYASVNYEVGTAGYFSPTYPAKVYLPDILSDEVESPEEGQLILVSYQESDVTPIIDTASIKDFYVETFDDDLGKFSSYSVSGAQVWGTTSYGEPAPCAKMSGYSGGALANEDWLISPKMNFSVKDELKFSFVEAINYGTDSLAYRHEAYLSTDYSGSGDPSSATWTKLTLTNRASGSDWTFVKVDTVDLSDYKDEKSVYIGLRYKSTTSSATTWEVDNISIPYPGTPVVGSDPVTTKTLYRYENGTWAIVDEAYYLNASDYDRMGTPGTYDNFSASALPNDYLPNFMEYKYPGSGEGVSKTIVYKFYDGESTSTLATQMTYESGAWTSSYNYIDQQTQQFLVSSSRGKWVFDPTVSFTMTSSDYQLIVDQRDDKYVDSYGTAEFYSGASAYYSNFDLRISKREQYDSENFSGLSETEANKLIIRRLVDAMKVLLANKYPNAVTQVNGVDVHYQVTFESYNNDFSSSTWVADMQCTKDGPSPEFELVDDTFVRDDESVVVE</sequence>
<accession>B3QYQ0</accession>
<gene>
    <name evidence="1" type="ordered locus">Ctha_2674</name>
</gene>
<dbReference type="HOGENOM" id="CLU_501264_0_0_10"/>
<reference evidence="1 2" key="1">
    <citation type="submission" date="2008-06" db="EMBL/GenBank/DDBJ databases">
        <title>Complete sequence of Chloroherpeton thalassium ATCC 35110.</title>
        <authorList>
            <consortium name="US DOE Joint Genome Institute"/>
            <person name="Lucas S."/>
            <person name="Copeland A."/>
            <person name="Lapidus A."/>
            <person name="Glavina del Rio T."/>
            <person name="Dalin E."/>
            <person name="Tice H."/>
            <person name="Bruce D."/>
            <person name="Goodwin L."/>
            <person name="Pitluck S."/>
            <person name="Schmutz J."/>
            <person name="Larimer F."/>
            <person name="Land M."/>
            <person name="Hauser L."/>
            <person name="Kyrpides N."/>
            <person name="Mikhailova N."/>
            <person name="Liu Z."/>
            <person name="Li T."/>
            <person name="Zhao F."/>
            <person name="Overmann J."/>
            <person name="Bryant D.A."/>
            <person name="Richardson P."/>
        </authorList>
    </citation>
    <scope>NUCLEOTIDE SEQUENCE [LARGE SCALE GENOMIC DNA]</scope>
    <source>
        <strain evidence="2">ATCC 35110 / GB-78</strain>
    </source>
</reference>
<evidence type="ECO:0008006" key="3">
    <source>
        <dbReference type="Google" id="ProtNLM"/>
    </source>
</evidence>
<dbReference type="STRING" id="517418.Ctha_2674"/>
<dbReference type="AlphaFoldDB" id="B3QYQ0"/>
<dbReference type="eggNOG" id="COG3391">
    <property type="taxonomic scope" value="Bacteria"/>
</dbReference>
<dbReference type="OrthoDB" id="9794455at2"/>
<dbReference type="KEGG" id="cts:Ctha_2674"/>
<evidence type="ECO:0000313" key="1">
    <source>
        <dbReference type="EMBL" id="ACF15123.1"/>
    </source>
</evidence>
<organism evidence="1 2">
    <name type="scientific">Chloroherpeton thalassium (strain ATCC 35110 / GB-78)</name>
    <dbReference type="NCBI Taxonomy" id="517418"/>
    <lineage>
        <taxon>Bacteria</taxon>
        <taxon>Pseudomonadati</taxon>
        <taxon>Chlorobiota</taxon>
        <taxon>Chlorobiia</taxon>
        <taxon>Chlorobiales</taxon>
        <taxon>Chloroherpetonaceae</taxon>
        <taxon>Chloroherpeton</taxon>
    </lineage>
</organism>
<proteinExistence type="predicted"/>
<dbReference type="Gene3D" id="2.60.120.200">
    <property type="match status" value="1"/>
</dbReference>
<dbReference type="EMBL" id="CP001100">
    <property type="protein sequence ID" value="ACF15123.1"/>
    <property type="molecule type" value="Genomic_DNA"/>
</dbReference>
<dbReference type="NCBIfam" id="NF038128">
    <property type="entry name" value="choice_anch_J"/>
    <property type="match status" value="1"/>
</dbReference>
<protein>
    <recommendedName>
        <fullName evidence="3">DUF5017 domain-containing protein</fullName>
    </recommendedName>
</protein>
<keyword evidence="2" id="KW-1185">Reference proteome</keyword>
<dbReference type="RefSeq" id="WP_012501205.1">
    <property type="nucleotide sequence ID" value="NC_011026.1"/>
</dbReference>